<dbReference type="RefSeq" id="WP_344823180.1">
    <property type="nucleotide sequence ID" value="NZ_BAAAUV010000003.1"/>
</dbReference>
<accession>A0ABP6Q1D1</accession>
<dbReference type="Proteomes" id="UP001501237">
    <property type="component" value="Unassembled WGS sequence"/>
</dbReference>
<reference evidence="2" key="1">
    <citation type="journal article" date="2019" name="Int. J. Syst. Evol. Microbiol.">
        <title>The Global Catalogue of Microorganisms (GCM) 10K type strain sequencing project: providing services to taxonomists for standard genome sequencing and annotation.</title>
        <authorList>
            <consortium name="The Broad Institute Genomics Platform"/>
            <consortium name="The Broad Institute Genome Sequencing Center for Infectious Disease"/>
            <person name="Wu L."/>
            <person name="Ma J."/>
        </authorList>
    </citation>
    <scope>NUCLEOTIDE SEQUENCE [LARGE SCALE GENOMIC DNA]</scope>
    <source>
        <strain evidence="2">JCM 9377</strain>
    </source>
</reference>
<name>A0ABP6Q1D1_9ACTN</name>
<keyword evidence="2" id="KW-1185">Reference proteome</keyword>
<evidence type="ECO:0000313" key="1">
    <source>
        <dbReference type="EMBL" id="GAA3200136.1"/>
    </source>
</evidence>
<organism evidence="1 2">
    <name type="scientific">Actinocorallia longicatena</name>
    <dbReference type="NCBI Taxonomy" id="111803"/>
    <lineage>
        <taxon>Bacteria</taxon>
        <taxon>Bacillati</taxon>
        <taxon>Actinomycetota</taxon>
        <taxon>Actinomycetes</taxon>
        <taxon>Streptosporangiales</taxon>
        <taxon>Thermomonosporaceae</taxon>
        <taxon>Actinocorallia</taxon>
    </lineage>
</organism>
<gene>
    <name evidence="1" type="ORF">GCM10010468_12650</name>
</gene>
<proteinExistence type="predicted"/>
<dbReference type="EMBL" id="BAAAUV010000003">
    <property type="protein sequence ID" value="GAA3200136.1"/>
    <property type="molecule type" value="Genomic_DNA"/>
</dbReference>
<sequence>MGALRCVDGSSLMVRPVPATDSTGRPYEARLELSRDGRPFGTVGHGCGYFLERAAARLGEAAEGELFAFEPSGRGPGASEMRCVVRSAPRWDGGSSRWAIERKAIIEAWGENGSGVRVILTERELSAFLDDVLTAIVRAIEGYGR</sequence>
<protein>
    <submittedName>
        <fullName evidence="1">Uncharacterized protein</fullName>
    </submittedName>
</protein>
<comment type="caution">
    <text evidence="1">The sequence shown here is derived from an EMBL/GenBank/DDBJ whole genome shotgun (WGS) entry which is preliminary data.</text>
</comment>
<evidence type="ECO:0000313" key="2">
    <source>
        <dbReference type="Proteomes" id="UP001501237"/>
    </source>
</evidence>